<dbReference type="AlphaFoldDB" id="A0A977KAD7"/>
<dbReference type="InterPro" id="IPR045062">
    <property type="entry name" value="Cyt_c_biogenesis_CcsA/CcmC"/>
</dbReference>
<dbReference type="GO" id="GO:0015232">
    <property type="term" value="F:heme transmembrane transporter activity"/>
    <property type="evidence" value="ECO:0007669"/>
    <property type="project" value="InterPro"/>
</dbReference>
<evidence type="ECO:0000256" key="2">
    <source>
        <dbReference type="ARBA" id="ARBA00005840"/>
    </source>
</evidence>
<evidence type="ECO:0000256" key="4">
    <source>
        <dbReference type="ARBA" id="ARBA00022748"/>
    </source>
</evidence>
<reference evidence="9" key="1">
    <citation type="submission" date="2013-11" db="EMBL/GenBank/DDBJ databases">
        <title>Comparative genomics of Ignicoccus.</title>
        <authorList>
            <person name="Podar M."/>
        </authorList>
    </citation>
    <scope>NUCLEOTIDE SEQUENCE</scope>
    <source>
        <strain evidence="9">DSM 13166</strain>
    </source>
</reference>
<comment type="similarity">
    <text evidence="2">Belongs to the CcmC/CycZ/HelC family.</text>
</comment>
<feature type="transmembrane region" description="Helical" evidence="7">
    <location>
        <begin position="344"/>
        <end position="363"/>
    </location>
</feature>
<dbReference type="GO" id="GO:0020037">
    <property type="term" value="F:heme binding"/>
    <property type="evidence" value="ECO:0007669"/>
    <property type="project" value="InterPro"/>
</dbReference>
<feature type="transmembrane region" description="Helical" evidence="7">
    <location>
        <begin position="218"/>
        <end position="242"/>
    </location>
</feature>
<dbReference type="InterPro" id="IPR002541">
    <property type="entry name" value="Cyt_c_assembly"/>
</dbReference>
<dbReference type="Proteomes" id="UP001063698">
    <property type="component" value="Chromosome"/>
</dbReference>
<evidence type="ECO:0000313" key="10">
    <source>
        <dbReference type="Proteomes" id="UP001063698"/>
    </source>
</evidence>
<keyword evidence="3 7" id="KW-0812">Transmembrane</keyword>
<comment type="subcellular location">
    <subcellularLocation>
        <location evidence="1">Membrane</location>
        <topology evidence="1">Multi-pass membrane protein</topology>
    </subcellularLocation>
</comment>
<organism evidence="9 10">
    <name type="scientific">Ignicoccus pacificus DSM 13166</name>
    <dbReference type="NCBI Taxonomy" id="940294"/>
    <lineage>
        <taxon>Archaea</taxon>
        <taxon>Thermoproteota</taxon>
        <taxon>Thermoprotei</taxon>
        <taxon>Desulfurococcales</taxon>
        <taxon>Desulfurococcaceae</taxon>
        <taxon>Ignicoccus</taxon>
    </lineage>
</organism>
<evidence type="ECO:0000256" key="7">
    <source>
        <dbReference type="SAM" id="Phobius"/>
    </source>
</evidence>
<dbReference type="InterPro" id="IPR003557">
    <property type="entry name" value="Cyt_c_biogenesis_CcmC"/>
</dbReference>
<keyword evidence="6 7" id="KW-0472">Membrane</keyword>
<feature type="transmembrane region" description="Helical" evidence="7">
    <location>
        <begin position="45"/>
        <end position="71"/>
    </location>
</feature>
<accession>A0A977KAD7</accession>
<feature type="transmembrane region" description="Helical" evidence="7">
    <location>
        <begin position="83"/>
        <end position="104"/>
    </location>
</feature>
<keyword evidence="10" id="KW-1185">Reference proteome</keyword>
<feature type="transmembrane region" description="Helical" evidence="7">
    <location>
        <begin position="149"/>
        <end position="172"/>
    </location>
</feature>
<dbReference type="Pfam" id="PF01578">
    <property type="entry name" value="Cytochrom_C_asm"/>
    <property type="match status" value="1"/>
</dbReference>
<feature type="transmembrane region" description="Helical" evidence="7">
    <location>
        <begin position="119"/>
        <end position="137"/>
    </location>
</feature>
<dbReference type="PRINTS" id="PR01386">
    <property type="entry name" value="CCMCBIOGNSIS"/>
</dbReference>
<evidence type="ECO:0000256" key="6">
    <source>
        <dbReference type="ARBA" id="ARBA00023136"/>
    </source>
</evidence>
<keyword evidence="5 7" id="KW-1133">Transmembrane helix</keyword>
<dbReference type="PANTHER" id="PTHR30071:SF1">
    <property type="entry name" value="CYTOCHROME B_B6 PROTEIN-RELATED"/>
    <property type="match status" value="1"/>
</dbReference>
<dbReference type="EMBL" id="CP006868">
    <property type="protein sequence ID" value="UXD21403.1"/>
    <property type="molecule type" value="Genomic_DNA"/>
</dbReference>
<evidence type="ECO:0000256" key="5">
    <source>
        <dbReference type="ARBA" id="ARBA00022989"/>
    </source>
</evidence>
<protein>
    <submittedName>
        <fullName evidence="9">Cytochrome C assembly protein</fullName>
    </submittedName>
</protein>
<name>A0A977KAD7_9CREN</name>
<keyword evidence="4" id="KW-0201">Cytochrome c-type biogenesis</keyword>
<evidence type="ECO:0000256" key="3">
    <source>
        <dbReference type="ARBA" id="ARBA00022692"/>
    </source>
</evidence>
<proteinExistence type="inferred from homology"/>
<sequence length="367" mass="40360">MKEKVIATVLAIFMIVDAVLSVNAALHAPFPAAVPLGSPAAYLNVYLHVPIAWATYMLFIIGFILAIAYLATGNKKFDKYSELFIYTALVYAFLTLITGSMWAMESWGSAWNWDPRETAVLLLFIAYLVYVAIRYSIRDPERRATVSAVFAIAAFATVPISFLAPYLIHGSLHPTMSNTESFLSHPSTKTYFFSKVFTTVVTAILIPIAIGMRADKKIVTAGALGMFIILIIGALMVMPWGATGRVEAAYFTKGSLKFQFYTANNKIMTHTGGLIITVNGKNITLTTSKGLPKPNFIPVPNFARGTNKTGIVVECCGSKYWPTILGHIVKVSNGKVTVLKPFTVAWTLLTYGIFVPLFVVLMVRRRE</sequence>
<evidence type="ECO:0000313" key="9">
    <source>
        <dbReference type="EMBL" id="UXD21403.1"/>
    </source>
</evidence>
<gene>
    <name evidence="9" type="ORF">IPA_03910</name>
</gene>
<feature type="domain" description="Cytochrome c assembly protein" evidence="8">
    <location>
        <begin position="4"/>
        <end position="164"/>
    </location>
</feature>
<feature type="transmembrane region" description="Helical" evidence="7">
    <location>
        <begin position="192"/>
        <end position="211"/>
    </location>
</feature>
<dbReference type="KEGG" id="ipc:IPA_03910"/>
<evidence type="ECO:0000256" key="1">
    <source>
        <dbReference type="ARBA" id="ARBA00004141"/>
    </source>
</evidence>
<dbReference type="GO" id="GO:0017004">
    <property type="term" value="P:cytochrome complex assembly"/>
    <property type="evidence" value="ECO:0007669"/>
    <property type="project" value="UniProtKB-KW"/>
</dbReference>
<evidence type="ECO:0000259" key="8">
    <source>
        <dbReference type="Pfam" id="PF01578"/>
    </source>
</evidence>
<dbReference type="GO" id="GO:0005886">
    <property type="term" value="C:plasma membrane"/>
    <property type="evidence" value="ECO:0007669"/>
    <property type="project" value="TreeGrafter"/>
</dbReference>
<dbReference type="PANTHER" id="PTHR30071">
    <property type="entry name" value="HEME EXPORTER PROTEIN C"/>
    <property type="match status" value="1"/>
</dbReference>